<protein>
    <submittedName>
        <fullName evidence="1">Uncharacterized protein</fullName>
    </submittedName>
</protein>
<gene>
    <name evidence="1" type="ORF">CHARACLAT_025405</name>
</gene>
<dbReference type="EMBL" id="JAHUTJ010068502">
    <property type="protein sequence ID" value="MED6291614.1"/>
    <property type="molecule type" value="Genomic_DNA"/>
</dbReference>
<evidence type="ECO:0000313" key="1">
    <source>
        <dbReference type="EMBL" id="MED6291614.1"/>
    </source>
</evidence>
<name>A0ABU7EY65_9TELE</name>
<organism evidence="1 2">
    <name type="scientific">Characodon lateralis</name>
    <dbReference type="NCBI Taxonomy" id="208331"/>
    <lineage>
        <taxon>Eukaryota</taxon>
        <taxon>Metazoa</taxon>
        <taxon>Chordata</taxon>
        <taxon>Craniata</taxon>
        <taxon>Vertebrata</taxon>
        <taxon>Euteleostomi</taxon>
        <taxon>Actinopterygii</taxon>
        <taxon>Neopterygii</taxon>
        <taxon>Teleostei</taxon>
        <taxon>Neoteleostei</taxon>
        <taxon>Acanthomorphata</taxon>
        <taxon>Ovalentaria</taxon>
        <taxon>Atherinomorphae</taxon>
        <taxon>Cyprinodontiformes</taxon>
        <taxon>Goodeidae</taxon>
        <taxon>Characodon</taxon>
    </lineage>
</organism>
<dbReference type="Proteomes" id="UP001352852">
    <property type="component" value="Unassembled WGS sequence"/>
</dbReference>
<accession>A0ABU7EY65</accession>
<proteinExistence type="predicted"/>
<evidence type="ECO:0000313" key="2">
    <source>
        <dbReference type="Proteomes" id="UP001352852"/>
    </source>
</evidence>
<keyword evidence="2" id="KW-1185">Reference proteome</keyword>
<sequence length="138" mass="15423">MEHRRTDRLIFGSPLSSPLKKEQALCFCRQSPNPTITTEQDRVVLYLAGSIFQSTLINSNVLVKKKKPPHSVMVPPPCSGQTANISDFNLKPKMEKAVSLSLHFTVIFLCVAGSSKIPIKQTEVRVVIWQNSETNQET</sequence>
<reference evidence="1 2" key="1">
    <citation type="submission" date="2021-06" db="EMBL/GenBank/DDBJ databases">
        <authorList>
            <person name="Palmer J.M."/>
        </authorList>
    </citation>
    <scope>NUCLEOTIDE SEQUENCE [LARGE SCALE GENOMIC DNA]</scope>
    <source>
        <strain evidence="1 2">CL_MEX2019</strain>
        <tissue evidence="1">Muscle</tissue>
    </source>
</reference>
<comment type="caution">
    <text evidence="1">The sequence shown here is derived from an EMBL/GenBank/DDBJ whole genome shotgun (WGS) entry which is preliminary data.</text>
</comment>